<keyword evidence="6" id="KW-0406">Ion transport</keyword>
<feature type="transmembrane region" description="Helical" evidence="8">
    <location>
        <begin position="158"/>
        <end position="177"/>
    </location>
</feature>
<feature type="transmembrane region" description="Helical" evidence="8">
    <location>
        <begin position="14"/>
        <end position="34"/>
    </location>
</feature>
<comment type="caution">
    <text evidence="9">The sequence shown here is derived from an EMBL/GenBank/DDBJ whole genome shotgun (WGS) entry which is preliminary data.</text>
</comment>
<keyword evidence="4 8" id="KW-0812">Transmembrane</keyword>
<feature type="transmembrane region" description="Helical" evidence="8">
    <location>
        <begin position="189"/>
        <end position="210"/>
    </location>
</feature>
<evidence type="ECO:0000256" key="2">
    <source>
        <dbReference type="ARBA" id="ARBA00022448"/>
    </source>
</evidence>
<feature type="transmembrane region" description="Helical" evidence="8">
    <location>
        <begin position="314"/>
        <end position="333"/>
    </location>
</feature>
<feature type="transmembrane region" description="Helical" evidence="8">
    <location>
        <begin position="231"/>
        <end position="249"/>
    </location>
</feature>
<comment type="subcellular location">
    <subcellularLocation>
        <location evidence="1">Cell membrane</location>
        <topology evidence="1">Multi-pass membrane protein</topology>
    </subcellularLocation>
</comment>
<keyword evidence="3" id="KW-1003">Cell membrane</keyword>
<keyword evidence="2" id="KW-0813">Transport</keyword>
<keyword evidence="7 8" id="KW-0472">Membrane</keyword>
<dbReference type="GO" id="GO:0008324">
    <property type="term" value="F:monoatomic cation transmembrane transporter activity"/>
    <property type="evidence" value="ECO:0007669"/>
    <property type="project" value="InterPro"/>
</dbReference>
<dbReference type="GO" id="GO:0005886">
    <property type="term" value="C:plasma membrane"/>
    <property type="evidence" value="ECO:0007669"/>
    <property type="project" value="UniProtKB-SubCell"/>
</dbReference>
<dbReference type="AlphaFoldDB" id="A0A7X6S1A9"/>
<reference evidence="9 10" key="1">
    <citation type="submission" date="2020-04" db="EMBL/GenBank/DDBJ databases">
        <title>MicrobeNet Type strains.</title>
        <authorList>
            <person name="Nicholson A.C."/>
        </authorList>
    </citation>
    <scope>NUCLEOTIDE SEQUENCE [LARGE SCALE GENOMIC DNA]</scope>
    <source>
        <strain evidence="9 10">CCUG 69612</strain>
    </source>
</reference>
<dbReference type="Pfam" id="PF02386">
    <property type="entry name" value="TrkH"/>
    <property type="match status" value="1"/>
</dbReference>
<feature type="transmembrane region" description="Helical" evidence="8">
    <location>
        <begin position="46"/>
        <end position="65"/>
    </location>
</feature>
<organism evidence="9 10">
    <name type="scientific">Streptococcus ovuberis</name>
    <dbReference type="NCBI Taxonomy" id="1936207"/>
    <lineage>
        <taxon>Bacteria</taxon>
        <taxon>Bacillati</taxon>
        <taxon>Bacillota</taxon>
        <taxon>Bacilli</taxon>
        <taxon>Lactobacillales</taxon>
        <taxon>Streptococcaceae</taxon>
        <taxon>Streptococcus</taxon>
    </lineage>
</organism>
<feature type="transmembrane region" description="Helical" evidence="8">
    <location>
        <begin position="125"/>
        <end position="146"/>
    </location>
</feature>
<keyword evidence="10" id="KW-1185">Reference proteome</keyword>
<dbReference type="InterPro" id="IPR003445">
    <property type="entry name" value="Cat_transpt"/>
</dbReference>
<name>A0A7X6S1A9_9STRE</name>
<evidence type="ECO:0000256" key="8">
    <source>
        <dbReference type="SAM" id="Phobius"/>
    </source>
</evidence>
<keyword evidence="5 8" id="KW-1133">Transmembrane helix</keyword>
<evidence type="ECO:0000313" key="9">
    <source>
        <dbReference type="EMBL" id="NKZ19996.1"/>
    </source>
</evidence>
<evidence type="ECO:0000256" key="3">
    <source>
        <dbReference type="ARBA" id="ARBA00022475"/>
    </source>
</evidence>
<feature type="transmembrane region" description="Helical" evidence="8">
    <location>
        <begin position="409"/>
        <end position="429"/>
    </location>
</feature>
<evidence type="ECO:0000313" key="10">
    <source>
        <dbReference type="Proteomes" id="UP000522720"/>
    </source>
</evidence>
<protein>
    <submittedName>
        <fullName evidence="9">TrkH family potassium uptake protein</fullName>
    </submittedName>
</protein>
<proteinExistence type="predicted"/>
<feature type="transmembrane region" description="Helical" evidence="8">
    <location>
        <begin position="77"/>
        <end position="96"/>
    </location>
</feature>
<dbReference type="EMBL" id="JAAXPR010000004">
    <property type="protein sequence ID" value="NKZ19996.1"/>
    <property type="molecule type" value="Genomic_DNA"/>
</dbReference>
<dbReference type="PANTHER" id="PTHR32024:SF1">
    <property type="entry name" value="KTR SYSTEM POTASSIUM UPTAKE PROTEIN B"/>
    <property type="match status" value="1"/>
</dbReference>
<dbReference type="GO" id="GO:0030001">
    <property type="term" value="P:metal ion transport"/>
    <property type="evidence" value="ECO:0007669"/>
    <property type="project" value="UniProtKB-ARBA"/>
</dbReference>
<sequence length="450" mass="49287">MKTLVKHLSPTRRILLFFLGMILLGSFLLNLPFMQLESSTASYLDHLFTTVSMVCVTGLSTRAVAETYNTLGQIVCMFLMQIGGLGVLSFLGFLYLDVRKKFSLLDRTTLQESLNREEATGFKDFMKAVFAFTFAIEGLGAIFLSFRLVPLLGWSKGLFSAVFMAISAFCNAGFDNLGANSLQNYPTDFLLNLTVASLIIMGGIGFSVWFDLKTQFLPKRSLRHLRFHTKVVLAVTVSLLAMGTLLTFISEYQNPDTIGHLAVGDKLLVSFFQTVSMRTAGFATMDYTKANPITLLIFVIQMMMGGAPGGTAGGIKITTLLVIVLFVRGQILGLPHTNIRYRTIPPTVVQKSLAITSVFVATFILGLILLTALEPKADFLHLVFETMSALATVGVSANLTGQLSQTSLFLVMGLMFAGRIGPITVITSLNRRQPSKKQNLHYAKSDLFVG</sequence>
<dbReference type="Proteomes" id="UP000522720">
    <property type="component" value="Unassembled WGS sequence"/>
</dbReference>
<evidence type="ECO:0000256" key="4">
    <source>
        <dbReference type="ARBA" id="ARBA00022692"/>
    </source>
</evidence>
<evidence type="ECO:0000256" key="1">
    <source>
        <dbReference type="ARBA" id="ARBA00004651"/>
    </source>
</evidence>
<accession>A0A7X6S1A9</accession>
<gene>
    <name evidence="9" type="ORF">HF992_03895</name>
</gene>
<feature type="transmembrane region" description="Helical" evidence="8">
    <location>
        <begin position="353"/>
        <end position="372"/>
    </location>
</feature>
<evidence type="ECO:0000256" key="5">
    <source>
        <dbReference type="ARBA" id="ARBA00022989"/>
    </source>
</evidence>
<evidence type="ECO:0000256" key="6">
    <source>
        <dbReference type="ARBA" id="ARBA00023065"/>
    </source>
</evidence>
<dbReference type="PANTHER" id="PTHR32024">
    <property type="entry name" value="TRK SYSTEM POTASSIUM UPTAKE PROTEIN TRKG-RELATED"/>
    <property type="match status" value="1"/>
</dbReference>
<dbReference type="RefSeq" id="WP_168548749.1">
    <property type="nucleotide sequence ID" value="NZ_JAAXPR010000004.1"/>
</dbReference>
<evidence type="ECO:0000256" key="7">
    <source>
        <dbReference type="ARBA" id="ARBA00023136"/>
    </source>
</evidence>